<dbReference type="Pfam" id="PF01661">
    <property type="entry name" value="Macro"/>
    <property type="match status" value="1"/>
</dbReference>
<dbReference type="EMBL" id="KN847044">
    <property type="protein sequence ID" value="KIW25715.1"/>
    <property type="molecule type" value="Genomic_DNA"/>
</dbReference>
<dbReference type="EMBL" id="KN847044">
    <property type="protein sequence ID" value="KIW25716.1"/>
    <property type="molecule type" value="Genomic_DNA"/>
</dbReference>
<evidence type="ECO:0000313" key="2">
    <source>
        <dbReference type="EMBL" id="KIW25715.1"/>
    </source>
</evidence>
<dbReference type="PROSITE" id="PS51154">
    <property type="entry name" value="MACRO"/>
    <property type="match status" value="1"/>
</dbReference>
<dbReference type="CDD" id="cd02908">
    <property type="entry name" value="Macro_OAADPr_deacetylase"/>
    <property type="match status" value="1"/>
</dbReference>
<sequence>MSLTASLLHRPGLRYPSSFSFVQHCFVRVRFHESQTLAMAAPLPVKDIPTLSDLYRNNLLRPSTAKNLPAPNQEHNDKICTIQGDITLLEADVIVNAANRRLAGGGGVDGAIQRAAGPGLLEECLTLGGCETGSAKITDAYNLPSKKVIHAVGPIYQDKHTSEPLLRAAYRTALNLAVEHGCKTIAFPAISTGVYGYPSHLAARAALSEIRTFVDEPTGLQLEKIILCNFVDNDVDAYDSALPLVFPPTEDDLSHTVPLEGKV</sequence>
<gene>
    <name evidence="2" type="ORF">PV07_08871</name>
</gene>
<accession>A0A0D2C5F5</accession>
<dbReference type="InterPro" id="IPR002589">
    <property type="entry name" value="Macro_dom"/>
</dbReference>
<dbReference type="RefSeq" id="XP_016245932.1">
    <property type="nucleotide sequence ID" value="XM_016396076.1"/>
</dbReference>
<feature type="domain" description="Macro" evidence="1">
    <location>
        <begin position="66"/>
        <end position="246"/>
    </location>
</feature>
<name>A0A0D2C5F5_9EURO</name>
<dbReference type="HOGENOM" id="CLU_046550_3_1_1"/>
<dbReference type="GeneID" id="27348065"/>
<dbReference type="Gene3D" id="3.40.220.10">
    <property type="entry name" value="Leucine Aminopeptidase, subunit E, domain 1"/>
    <property type="match status" value="1"/>
</dbReference>
<dbReference type="InterPro" id="IPR043472">
    <property type="entry name" value="Macro_dom-like"/>
</dbReference>
<keyword evidence="3" id="KW-1185">Reference proteome</keyword>
<dbReference type="SUPFAM" id="SSF52949">
    <property type="entry name" value="Macro domain-like"/>
    <property type="match status" value="1"/>
</dbReference>
<dbReference type="PANTHER" id="PTHR11106:SF27">
    <property type="entry name" value="MACRO DOMAIN-CONTAINING PROTEIN"/>
    <property type="match status" value="1"/>
</dbReference>
<dbReference type="STRING" id="569365.A0A0D2C5F5"/>
<evidence type="ECO:0000313" key="3">
    <source>
        <dbReference type="Proteomes" id="UP000054466"/>
    </source>
</evidence>
<protein>
    <recommendedName>
        <fullName evidence="1">Macro domain-containing protein</fullName>
    </recommendedName>
</protein>
<dbReference type="VEuPathDB" id="FungiDB:PV07_08871"/>
<dbReference type="PANTHER" id="PTHR11106">
    <property type="entry name" value="GANGLIOSIDE INDUCED DIFFERENTIATION ASSOCIATED PROTEIN 2-RELATED"/>
    <property type="match status" value="1"/>
</dbReference>
<dbReference type="Proteomes" id="UP000054466">
    <property type="component" value="Unassembled WGS sequence"/>
</dbReference>
<evidence type="ECO:0000259" key="1">
    <source>
        <dbReference type="PROSITE" id="PS51154"/>
    </source>
</evidence>
<proteinExistence type="predicted"/>
<dbReference type="OrthoDB" id="6077599at2759"/>
<reference evidence="2 3" key="1">
    <citation type="submission" date="2015-01" db="EMBL/GenBank/DDBJ databases">
        <title>The Genome Sequence of Cladophialophora immunda CBS83496.</title>
        <authorList>
            <consortium name="The Broad Institute Genomics Platform"/>
            <person name="Cuomo C."/>
            <person name="de Hoog S."/>
            <person name="Gorbushina A."/>
            <person name="Stielow B."/>
            <person name="Teixiera M."/>
            <person name="Abouelleil A."/>
            <person name="Chapman S.B."/>
            <person name="Priest M."/>
            <person name="Young S.K."/>
            <person name="Wortman J."/>
            <person name="Nusbaum C."/>
            <person name="Birren B."/>
        </authorList>
    </citation>
    <scope>NUCLEOTIDE SEQUENCE [LARGE SCALE GENOMIC DNA]</scope>
    <source>
        <strain evidence="2 3">CBS 83496</strain>
    </source>
</reference>
<dbReference type="SMART" id="SM00506">
    <property type="entry name" value="A1pp"/>
    <property type="match status" value="1"/>
</dbReference>
<dbReference type="AlphaFoldDB" id="A0A0D2C5F5"/>
<organism evidence="2 3">
    <name type="scientific">Cladophialophora immunda</name>
    <dbReference type="NCBI Taxonomy" id="569365"/>
    <lineage>
        <taxon>Eukaryota</taxon>
        <taxon>Fungi</taxon>
        <taxon>Dikarya</taxon>
        <taxon>Ascomycota</taxon>
        <taxon>Pezizomycotina</taxon>
        <taxon>Eurotiomycetes</taxon>
        <taxon>Chaetothyriomycetidae</taxon>
        <taxon>Chaetothyriales</taxon>
        <taxon>Herpotrichiellaceae</taxon>
        <taxon>Cladophialophora</taxon>
    </lineage>
</organism>
<dbReference type="RefSeq" id="XP_016245931.1">
    <property type="nucleotide sequence ID" value="XM_016396075.1"/>
</dbReference>